<dbReference type="SMART" id="SM00408">
    <property type="entry name" value="IGc2"/>
    <property type="match status" value="8"/>
</dbReference>
<feature type="compositionally biased region" description="Basic and acidic residues" evidence="4">
    <location>
        <begin position="1598"/>
        <end position="1617"/>
    </location>
</feature>
<feature type="compositionally biased region" description="Basic and acidic residues" evidence="4">
    <location>
        <begin position="1894"/>
        <end position="1904"/>
    </location>
</feature>
<evidence type="ECO:0000313" key="7">
    <source>
        <dbReference type="Proteomes" id="UP000215335"/>
    </source>
</evidence>
<feature type="region of interest" description="Disordered" evidence="4">
    <location>
        <begin position="920"/>
        <end position="961"/>
    </location>
</feature>
<feature type="compositionally biased region" description="Basic and acidic residues" evidence="4">
    <location>
        <begin position="2026"/>
        <end position="2040"/>
    </location>
</feature>
<dbReference type="SMART" id="SM00409">
    <property type="entry name" value="IG"/>
    <property type="match status" value="7"/>
</dbReference>
<feature type="domain" description="Ig-like" evidence="5">
    <location>
        <begin position="520"/>
        <end position="626"/>
    </location>
</feature>
<feature type="region of interest" description="Disordered" evidence="4">
    <location>
        <begin position="1015"/>
        <end position="1055"/>
    </location>
</feature>
<feature type="compositionally biased region" description="Basic and acidic residues" evidence="4">
    <location>
        <begin position="1519"/>
        <end position="1538"/>
    </location>
</feature>
<evidence type="ECO:0000256" key="3">
    <source>
        <dbReference type="ARBA" id="ARBA00023319"/>
    </source>
</evidence>
<dbReference type="InterPro" id="IPR003599">
    <property type="entry name" value="Ig_sub"/>
</dbReference>
<feature type="compositionally biased region" description="Basic and acidic residues" evidence="4">
    <location>
        <begin position="1198"/>
        <end position="1220"/>
    </location>
</feature>
<proteinExistence type="predicted"/>
<feature type="compositionally biased region" description="Acidic residues" evidence="4">
    <location>
        <begin position="1324"/>
        <end position="1337"/>
    </location>
</feature>
<feature type="compositionally biased region" description="Basic and acidic residues" evidence="4">
    <location>
        <begin position="1029"/>
        <end position="1055"/>
    </location>
</feature>
<feature type="domain" description="Ig-like" evidence="5">
    <location>
        <begin position="9"/>
        <end position="102"/>
    </location>
</feature>
<feature type="compositionally biased region" description="Basic and acidic residues" evidence="4">
    <location>
        <begin position="1983"/>
        <end position="1993"/>
    </location>
</feature>
<feature type="domain" description="Ig-like" evidence="5">
    <location>
        <begin position="226"/>
        <end position="319"/>
    </location>
</feature>
<dbReference type="CDD" id="cd00096">
    <property type="entry name" value="Ig"/>
    <property type="match status" value="1"/>
</dbReference>
<feature type="compositionally biased region" description="Basic and acidic residues" evidence="4">
    <location>
        <begin position="920"/>
        <end position="930"/>
    </location>
</feature>
<comment type="caution">
    <text evidence="6">The sequence shown here is derived from an EMBL/GenBank/DDBJ whole genome shotgun (WGS) entry which is preliminary data.</text>
</comment>
<dbReference type="PANTHER" id="PTHR45080:SF8">
    <property type="entry name" value="IG-LIKE DOMAIN-CONTAINING PROTEIN"/>
    <property type="match status" value="1"/>
</dbReference>
<evidence type="ECO:0000256" key="2">
    <source>
        <dbReference type="ARBA" id="ARBA00023157"/>
    </source>
</evidence>
<dbReference type="PROSITE" id="PS50835">
    <property type="entry name" value="IG_LIKE"/>
    <property type="match status" value="8"/>
</dbReference>
<feature type="compositionally biased region" description="Basic and acidic residues" evidence="4">
    <location>
        <begin position="1676"/>
        <end position="1695"/>
    </location>
</feature>
<protein>
    <recommendedName>
        <fullName evidence="5">Ig-like domain-containing protein</fullName>
    </recommendedName>
</protein>
<evidence type="ECO:0000259" key="5">
    <source>
        <dbReference type="PROSITE" id="PS50835"/>
    </source>
</evidence>
<feature type="region of interest" description="Disordered" evidence="4">
    <location>
        <begin position="1071"/>
        <end position="1293"/>
    </location>
</feature>
<feature type="compositionally biased region" description="Basic and acidic residues" evidence="4">
    <location>
        <begin position="2003"/>
        <end position="2019"/>
    </location>
</feature>
<dbReference type="FunFam" id="2.60.40.10:FF:000107">
    <property type="entry name" value="Myosin, light chain kinase a"/>
    <property type="match status" value="1"/>
</dbReference>
<keyword evidence="2" id="KW-1015">Disulfide bond</keyword>
<keyword evidence="3" id="KW-0393">Immunoglobulin domain</keyword>
<dbReference type="InterPro" id="IPR013098">
    <property type="entry name" value="Ig_I-set"/>
</dbReference>
<feature type="region of interest" description="Disordered" evidence="4">
    <location>
        <begin position="2104"/>
        <end position="2164"/>
    </location>
</feature>
<feature type="compositionally biased region" description="Basic and acidic residues" evidence="4">
    <location>
        <begin position="1715"/>
        <end position="1735"/>
    </location>
</feature>
<feature type="compositionally biased region" description="Basic and acidic residues" evidence="4">
    <location>
        <begin position="1558"/>
        <end position="1579"/>
    </location>
</feature>
<feature type="domain" description="Ig-like" evidence="5">
    <location>
        <begin position="334"/>
        <end position="423"/>
    </location>
</feature>
<dbReference type="GO" id="GO:0007156">
    <property type="term" value="P:homophilic cell adhesion via plasma membrane adhesion molecules"/>
    <property type="evidence" value="ECO:0007669"/>
    <property type="project" value="TreeGrafter"/>
</dbReference>
<feature type="compositionally biased region" description="Basic and acidic residues" evidence="4">
    <location>
        <begin position="1637"/>
        <end position="1656"/>
    </location>
</feature>
<feature type="domain" description="Ig-like" evidence="5">
    <location>
        <begin position="837"/>
        <end position="926"/>
    </location>
</feature>
<keyword evidence="7" id="KW-1185">Reference proteome</keyword>
<gene>
    <name evidence="6" type="ORF">TSAR_013030</name>
</gene>
<dbReference type="Gene3D" id="2.60.40.10">
    <property type="entry name" value="Immunoglobulins"/>
    <property type="match status" value="8"/>
</dbReference>
<reference evidence="6 7" key="1">
    <citation type="journal article" date="2017" name="Curr. Biol.">
        <title>The Evolution of Venom by Co-option of Single-Copy Genes.</title>
        <authorList>
            <person name="Martinson E.O."/>
            <person name="Mrinalini"/>
            <person name="Kelkar Y.D."/>
            <person name="Chang C.H."/>
            <person name="Werren J.H."/>
        </authorList>
    </citation>
    <scope>NUCLEOTIDE SEQUENCE [LARGE SCALE GENOMIC DNA]</scope>
    <source>
        <strain evidence="6 7">Alberta</strain>
        <tissue evidence="6">Whole body</tissue>
    </source>
</reference>
<dbReference type="InterPro" id="IPR013783">
    <property type="entry name" value="Ig-like_fold"/>
</dbReference>
<accession>A0A232EN00</accession>
<feature type="compositionally biased region" description="Basic and acidic residues" evidence="4">
    <location>
        <begin position="1424"/>
        <end position="1499"/>
    </location>
</feature>
<evidence type="ECO:0000256" key="4">
    <source>
        <dbReference type="SAM" id="MobiDB-lite"/>
    </source>
</evidence>
<dbReference type="SUPFAM" id="SSF48726">
    <property type="entry name" value="Immunoglobulin"/>
    <property type="match status" value="8"/>
</dbReference>
<dbReference type="InterPro" id="IPR007110">
    <property type="entry name" value="Ig-like_dom"/>
</dbReference>
<feature type="compositionally biased region" description="Basic and acidic residues" evidence="4">
    <location>
        <begin position="1227"/>
        <end position="1271"/>
    </location>
</feature>
<feature type="compositionally biased region" description="Basic and acidic residues" evidence="4">
    <location>
        <begin position="1089"/>
        <end position="1113"/>
    </location>
</feature>
<dbReference type="GO" id="GO:0005886">
    <property type="term" value="C:plasma membrane"/>
    <property type="evidence" value="ECO:0007669"/>
    <property type="project" value="TreeGrafter"/>
</dbReference>
<dbReference type="EMBL" id="NNAY01003243">
    <property type="protein sequence ID" value="OXU19744.1"/>
    <property type="molecule type" value="Genomic_DNA"/>
</dbReference>
<dbReference type="Proteomes" id="UP000215335">
    <property type="component" value="Unassembled WGS sequence"/>
</dbReference>
<feature type="region of interest" description="Disordered" evidence="4">
    <location>
        <begin position="1322"/>
        <end position="2057"/>
    </location>
</feature>
<feature type="compositionally biased region" description="Basic and acidic residues" evidence="4">
    <location>
        <begin position="1795"/>
        <end position="1815"/>
    </location>
</feature>
<feature type="domain" description="Ig-like" evidence="5">
    <location>
        <begin position="734"/>
        <end position="828"/>
    </location>
</feature>
<name>A0A232EN00_9HYME</name>
<dbReference type="InterPro" id="IPR050958">
    <property type="entry name" value="Cell_Adh-Cytoskel_Orgn"/>
</dbReference>
<evidence type="ECO:0000256" key="1">
    <source>
        <dbReference type="ARBA" id="ARBA00022729"/>
    </source>
</evidence>
<dbReference type="InterPro" id="IPR003598">
    <property type="entry name" value="Ig_sub2"/>
</dbReference>
<feature type="domain" description="Ig-like" evidence="5">
    <location>
        <begin position="119"/>
        <end position="209"/>
    </location>
</feature>
<sequence>MGVADDFAPSFTQKPQLRQEDEGNRLIFECQLVSAPKPEITWFRGETQLAEDDRTNFKIQSIGTNKFLVVLELDDVIETDAGLYKVKAKNKMGEVAASINLNFSPVDEPREKQIDGIAPTFAKKPSIRQEDDGKRLVFECRITADPTPKVSWFHDGDAVSDSPRHKLTVDKDGHSYFASLEIKNVTVEDAGKYKVTAKNELGESNATISLNFDSDEAPVPEDGVKPTFTERPVIRQSDDGNTITFECRLAGDPKPSVKWYHGTEELSEGGRYQMSMELDQKLYHLARLQISKVAKADSGEYKAVARNKHGQGVATINLNFEGGDKLKIPDGKPPRFPKKPTIRQEGDVLIMECILEAHPVPEITWYQGSKAITDSTRIKMSRKSTGKDTYLLTLEILNPTKADGGHYRCNAFNNFGESNANISLNFQGESPAIPSHDSSAFLTTSPDYSSRHLTHHASTNGYDTSLDTLVFYPSAAMCSTSASVCAVHLTLRSQSRLLAYQRLVLTETYQGAEDPAGFAPSFIEKPRIIPNETGTLITMKCKCRAKPKPDVTWFRATNVIKESSKISLKCIDVQEDVYELTLELKTTMVDVTNRRQDPAGPDGGAYRCHVKNEFGESNANLNLNIEAEPEPEGDGPTFVEKPRIQSQDKGKVVIMDCKVKAKPKPNIVWTHAGTVVQESSKISLSVVEEKNDIYYIKLVLNDPGADDSGLYKCNIKNSLGELNANLTLNVEIIPVIKEKPKVIKIVKKKTVIVECTVLSKFAPDCTWFKETQAVRQDDRHKLHVEKIKEGEFAVKLEIEQISQADKGKYKLVARNEKGEATSQVVEIQELPEEPDPPRLASGLKSITVEEGKTAEFYASLVKEDKKVTVTWYKDTTVIKTSETYSISFDGKEARLLISSTTQESSGRYKIVVSSEHGKDESSAELVVEKKEKKKKKDEDEEEEEKKKVEEKKKEEEKKKLEEKKKIEEEKIKVEKKKEEEKIIEQKKVEERKKIEEEKKIKVDKFDKQASYTAWQMLEPESKPNGIDKPTSKKDKEEEVVEKRKSIKKKEPEAKKPEQWIGELIDVWFQSPREQTPEKKVVGRKSSISRVEELKTESRRSSISRTEETIHEDGTGTPQRRVSIQSQSEEESTMESRRSSIMSQKEEKISKPKSKLIEDKEKTTERSSIKKRKESVEVISDTKKSVDEEKNGSVKRPSVKRDSVKKDSITPKDETPEEKNGSVKRPSVKRDSVKKDTITKKDEVTEEKNGTVDRLSVKRDSVKKDTITKKVEDDDVEDFWGNSSDTEDAPKPLLKKEKETEYSWVNKTVEELKETTMTPFKTSNEIEDIWSDTSDAEEVLTPHIKRKDSVKEPKEKPKTTVKKDEIEDVWGNTSDAEEVPESTIKRKDSTKKPEEKPKTTVKKDEIEDVWGNTSDAEEVPKSVIKRKDSTKDKEPKEKLTTTVKKSEKTEKSETVDKKSDKIEDIWDNTKDSEDVPKSTIKRKDSTKEPKEKPKTAKKDEIDDIWGNTEDINEVPKSTIKRKDSTKEHKDKPKTAKKDEIDDIWGNTEDTDEVPKSPIKRKDSTKEPKEKPKSTSKKDEINDIWGNTEDTDEVPKSTIKRKDSTKEPKEKPKTAKKDEIDDIWGNTEDTDEVPKSTIKRKDSTKEPKEKPKTAKKDEIDDIWGNTEDINEVPKSTIKRKDSTKEPKEKPKTAKKDEIDDIWGNTEDTDEVPKSTIKRKDSTKEPKEKPKTTPKKDEIDDIWGNTEDTDEVPKSTIKRKDSTKEPKEKPKTTSKKDEIDDIWGNTEDTDEVPKSTIKRKDSTKEPKEKPKTTPKKDEIDDIWGNTEDTDEVPKSAIKRKDSTKKPKTTAQKDEIDDIWGNTSDTEEKPKSLLKVPTTSVNGRDKPKSDEIDDIWGNDDKENVDKPKSLIKKTKPKDDKTKPKRKVTKVPKTADKSEDSTQITGPHLIVHETPDENSFVSLSTDDSRDTDKTSTPTPQEKPVPKTNKVEDKPKETPSLKPTLKTPGKPEDSKLKPGEPESRRASLKPGVRGDERKDSLDKVELKPVGSPRSSGKWRRPEKQEVVIENFAEIQLKPVPKIVKTKQPDKAENGLVELKKTDRMDKLEVKKVKSKKADKEKSYELPEIPDYERPVLEKPQEFDFGEHVKRDKTKLDRPTTQPKVPEIKAPAEAPIKIEIKDVTPIGSRRGSLVPGSGTSSRRGSLIPPEELGRRASIIISDEVRLRPGEVLEAKVRFVFAITQSLPYQEANHHRSCAQA</sequence>
<dbReference type="FunFam" id="2.60.40.10:FF:000097">
    <property type="entry name" value="Bent, isoform F"/>
    <property type="match status" value="7"/>
</dbReference>
<dbReference type="PANTHER" id="PTHR45080">
    <property type="entry name" value="CONTACTIN 5"/>
    <property type="match status" value="1"/>
</dbReference>
<feature type="compositionally biased region" description="Basic and acidic residues" evidence="4">
    <location>
        <begin position="1382"/>
        <end position="1404"/>
    </location>
</feature>
<dbReference type="OrthoDB" id="504170at2759"/>
<evidence type="ECO:0000313" key="6">
    <source>
        <dbReference type="EMBL" id="OXU19744.1"/>
    </source>
</evidence>
<feature type="compositionally biased region" description="Basic and acidic residues" evidence="4">
    <location>
        <begin position="1346"/>
        <end position="1364"/>
    </location>
</feature>
<feature type="domain" description="Ig-like" evidence="5">
    <location>
        <begin position="636"/>
        <end position="729"/>
    </location>
</feature>
<dbReference type="STRING" id="543379.A0A232EN00"/>
<feature type="compositionally biased region" description="Basic and acidic residues" evidence="4">
    <location>
        <begin position="2104"/>
        <end position="2151"/>
    </location>
</feature>
<keyword evidence="1" id="KW-0732">Signal</keyword>
<feature type="compositionally biased region" description="Basic and acidic residues" evidence="4">
    <location>
        <begin position="944"/>
        <end position="961"/>
    </location>
</feature>
<organism evidence="6 7">
    <name type="scientific">Trichomalopsis sarcophagae</name>
    <dbReference type="NCBI Taxonomy" id="543379"/>
    <lineage>
        <taxon>Eukaryota</taxon>
        <taxon>Metazoa</taxon>
        <taxon>Ecdysozoa</taxon>
        <taxon>Arthropoda</taxon>
        <taxon>Hexapoda</taxon>
        <taxon>Insecta</taxon>
        <taxon>Pterygota</taxon>
        <taxon>Neoptera</taxon>
        <taxon>Endopterygota</taxon>
        <taxon>Hymenoptera</taxon>
        <taxon>Apocrita</taxon>
        <taxon>Proctotrupomorpha</taxon>
        <taxon>Chalcidoidea</taxon>
        <taxon>Pteromalidae</taxon>
        <taxon>Pteromalinae</taxon>
        <taxon>Trichomalopsis</taxon>
    </lineage>
</organism>
<dbReference type="InterPro" id="IPR036179">
    <property type="entry name" value="Ig-like_dom_sf"/>
</dbReference>
<feature type="region of interest" description="Disordered" evidence="4">
    <location>
        <begin position="2180"/>
        <end position="2201"/>
    </location>
</feature>
<feature type="compositionally biased region" description="Basic and acidic residues" evidence="4">
    <location>
        <begin position="1755"/>
        <end position="1775"/>
    </location>
</feature>
<dbReference type="Pfam" id="PF07679">
    <property type="entry name" value="I-set"/>
    <property type="match status" value="8"/>
</dbReference>
<feature type="compositionally biased region" description="Basic and acidic residues" evidence="4">
    <location>
        <begin position="1133"/>
        <end position="1191"/>
    </location>
</feature>